<keyword evidence="4 11" id="KW-0812">Transmembrane</keyword>
<dbReference type="Pfam" id="PF13246">
    <property type="entry name" value="Cation_ATPase"/>
    <property type="match status" value="1"/>
</dbReference>
<dbReference type="SFLD" id="SFLDS00003">
    <property type="entry name" value="Haloacid_Dehalogenase"/>
    <property type="match status" value="1"/>
</dbReference>
<feature type="transmembrane region" description="Helical" evidence="11">
    <location>
        <begin position="79"/>
        <end position="98"/>
    </location>
</feature>
<dbReference type="PROSITE" id="PS00154">
    <property type="entry name" value="ATPASE_E1_E2"/>
    <property type="match status" value="1"/>
</dbReference>
<dbReference type="InterPro" id="IPR044492">
    <property type="entry name" value="P_typ_ATPase_HD_dom"/>
</dbReference>
<evidence type="ECO:0000256" key="2">
    <source>
        <dbReference type="ARBA" id="ARBA00005675"/>
    </source>
</evidence>
<feature type="domain" description="Cation-transporting P-type ATPase N-terminal" evidence="12">
    <location>
        <begin position="1"/>
        <end position="75"/>
    </location>
</feature>
<feature type="transmembrane region" description="Helical" evidence="11">
    <location>
        <begin position="862"/>
        <end position="878"/>
    </location>
</feature>
<keyword evidence="9 11" id="KW-0472">Membrane</keyword>
<accession>A0A1F5YZG7</accession>
<gene>
    <name evidence="13" type="ORF">A2777_04505</name>
</gene>
<dbReference type="PRINTS" id="PR00120">
    <property type="entry name" value="HATPASE"/>
</dbReference>
<evidence type="ECO:0000256" key="8">
    <source>
        <dbReference type="ARBA" id="ARBA00022989"/>
    </source>
</evidence>
<feature type="coiled-coil region" evidence="10">
    <location>
        <begin position="493"/>
        <end position="520"/>
    </location>
</feature>
<dbReference type="Gene3D" id="3.40.1110.10">
    <property type="entry name" value="Calcium-transporting ATPase, cytoplasmic domain N"/>
    <property type="match status" value="1"/>
</dbReference>
<dbReference type="InterPro" id="IPR001757">
    <property type="entry name" value="P_typ_ATPase"/>
</dbReference>
<evidence type="ECO:0000256" key="6">
    <source>
        <dbReference type="ARBA" id="ARBA00022840"/>
    </source>
</evidence>
<dbReference type="InterPro" id="IPR018303">
    <property type="entry name" value="ATPase_P-typ_P_site"/>
</dbReference>
<dbReference type="PRINTS" id="PR00119">
    <property type="entry name" value="CATATPASE"/>
</dbReference>
<organism evidence="13 14">
    <name type="scientific">Candidatus Gottesmanbacteria bacterium RIFCSPHIGHO2_01_FULL_40_15</name>
    <dbReference type="NCBI Taxonomy" id="1798376"/>
    <lineage>
        <taxon>Bacteria</taxon>
        <taxon>Candidatus Gottesmaniibacteriota</taxon>
    </lineage>
</organism>
<name>A0A1F5YZG7_9BACT</name>
<feature type="transmembrane region" description="Helical" evidence="11">
    <location>
        <begin position="761"/>
        <end position="785"/>
    </location>
</feature>
<proteinExistence type="inferred from homology"/>
<dbReference type="Gene3D" id="3.40.50.1000">
    <property type="entry name" value="HAD superfamily/HAD-like"/>
    <property type="match status" value="1"/>
</dbReference>
<dbReference type="PANTHER" id="PTHR43294">
    <property type="entry name" value="SODIUM/POTASSIUM-TRANSPORTING ATPASE SUBUNIT ALPHA"/>
    <property type="match status" value="1"/>
</dbReference>
<keyword evidence="8 11" id="KW-1133">Transmembrane helix</keyword>
<dbReference type="InterPro" id="IPR059000">
    <property type="entry name" value="ATPase_P-type_domA"/>
</dbReference>
<dbReference type="SUPFAM" id="SSF81653">
    <property type="entry name" value="Calcium ATPase, transduction domain A"/>
    <property type="match status" value="1"/>
</dbReference>
<dbReference type="Gene3D" id="1.20.1110.10">
    <property type="entry name" value="Calcium-transporting ATPase, transmembrane domain"/>
    <property type="match status" value="1"/>
</dbReference>
<comment type="subcellular location">
    <subcellularLocation>
        <location evidence="1">Cell membrane</location>
        <topology evidence="1">Multi-pass membrane protein</topology>
    </subcellularLocation>
</comment>
<dbReference type="Pfam" id="PF00690">
    <property type="entry name" value="Cation_ATPase_N"/>
    <property type="match status" value="1"/>
</dbReference>
<evidence type="ECO:0000256" key="3">
    <source>
        <dbReference type="ARBA" id="ARBA00022475"/>
    </source>
</evidence>
<evidence type="ECO:0000256" key="1">
    <source>
        <dbReference type="ARBA" id="ARBA00004651"/>
    </source>
</evidence>
<dbReference type="AlphaFoldDB" id="A0A1F5YZG7"/>
<keyword evidence="3" id="KW-1003">Cell membrane</keyword>
<dbReference type="InterPro" id="IPR006068">
    <property type="entry name" value="ATPase_P-typ_cation-transptr_C"/>
</dbReference>
<evidence type="ECO:0000256" key="9">
    <source>
        <dbReference type="ARBA" id="ARBA00023136"/>
    </source>
</evidence>
<dbReference type="Pfam" id="PF08282">
    <property type="entry name" value="Hydrolase_3"/>
    <property type="match status" value="1"/>
</dbReference>
<evidence type="ECO:0000259" key="12">
    <source>
        <dbReference type="SMART" id="SM00831"/>
    </source>
</evidence>
<dbReference type="InterPro" id="IPR004014">
    <property type="entry name" value="ATPase_P-typ_cation-transptr_N"/>
</dbReference>
<keyword evidence="6" id="KW-0067">ATP-binding</keyword>
<feature type="transmembrane region" description="Helical" evidence="11">
    <location>
        <begin position="239"/>
        <end position="260"/>
    </location>
</feature>
<dbReference type="InterPro" id="IPR023299">
    <property type="entry name" value="ATPase_P-typ_cyto_dom_N"/>
</dbReference>
<dbReference type="InterPro" id="IPR050510">
    <property type="entry name" value="Cation_transp_ATPase_P-type"/>
</dbReference>
<dbReference type="SFLD" id="SFLDF00027">
    <property type="entry name" value="p-type_atpase"/>
    <property type="match status" value="1"/>
</dbReference>
<dbReference type="SUPFAM" id="SSF56784">
    <property type="entry name" value="HAD-like"/>
    <property type="match status" value="1"/>
</dbReference>
<evidence type="ECO:0000313" key="14">
    <source>
        <dbReference type="Proteomes" id="UP000177354"/>
    </source>
</evidence>
<dbReference type="NCBIfam" id="TIGR01494">
    <property type="entry name" value="ATPase_P-type"/>
    <property type="match status" value="3"/>
</dbReference>
<evidence type="ECO:0000313" key="13">
    <source>
        <dbReference type="EMBL" id="OGG05505.1"/>
    </source>
</evidence>
<feature type="transmembrane region" description="Helical" evidence="11">
    <location>
        <begin position="55"/>
        <end position="73"/>
    </location>
</feature>
<dbReference type="SUPFAM" id="SSF81660">
    <property type="entry name" value="Metal cation-transporting ATPase, ATP-binding domain N"/>
    <property type="match status" value="1"/>
</dbReference>
<dbReference type="SUPFAM" id="SSF81665">
    <property type="entry name" value="Calcium ATPase, transmembrane domain M"/>
    <property type="match status" value="1"/>
</dbReference>
<feature type="transmembrane region" description="Helical" evidence="11">
    <location>
        <begin position="272"/>
        <end position="296"/>
    </location>
</feature>
<dbReference type="SMART" id="SM00831">
    <property type="entry name" value="Cation_ATPase_N"/>
    <property type="match status" value="1"/>
</dbReference>
<evidence type="ECO:0000256" key="4">
    <source>
        <dbReference type="ARBA" id="ARBA00022692"/>
    </source>
</evidence>
<dbReference type="Proteomes" id="UP000177354">
    <property type="component" value="Unassembled WGS sequence"/>
</dbReference>
<keyword evidence="5" id="KW-0547">Nucleotide-binding</keyword>
<dbReference type="InterPro" id="IPR023214">
    <property type="entry name" value="HAD_sf"/>
</dbReference>
<sequence>MFHKKTAREVILEFKTDSDIGLSQKEVGIRLLKYGKNKLPEKPKPPVIIHFIEQFKNLLVAILLIASLISLILGDLIDALAIFTIVILNATIGFIQEVKAEKTLESLKEKAIQYSLVLRDGKIRKVPSVEIVIGDILILEEGEKIPSDGRLIEEFSLSVDESILTGESLSVQKNTQELKNDVSLADRYNMVFKDTKVVSGRGKAVIVATGSDTEIGKIATSLHETVTEKTPLTIELETVARTLTIIIGIIAAIVFALNILEEIPFVESLLVSISLAVAAIPEGLPAIVTIVLSLGVKRLADKKSIIKKLPAVETLGAVRIIATDKTGTLTQNKINVVNIHLPNNEFLSVKGVGYQLTGNFIDQQGKKSNTKKNKTLIDLLTGAVLANNASIDSNSKNQPRIIGDTTEAALLVAAYRAGLEVKKIKSRHKRIFESPFTSEKKMMSVIVRSGNDYTLYAKGAPEIMILKCNLSTIEKNELLKINDSMARKGLRSLLIAEKKISKVEADLAVMEDKVAESELSFLGITAMQDPLRPEVKKAILEAKIAGIRTIMITGDHRETALTIAYEAGIIDEFDKVLSEKEVEKLTLPALTRQIQNGVNVFARISPLGKLKIINAIKKIPNTQVAVTGDGVNDAPALKAAHIGIAMGKTGTDLTREVADMVITDDNYATIIDAVREGRTIFSNLVKFIRYLISCNISEVIVVTVGVLMSTPLPLLPIQILWINLVTDGFPALALGMDPAEKDVMKKPPRDLSQGLLHKKRWGYMLVEGSIIGTATFFLFIFALHRFDYKEAQTMAFTTLAFAQLVHAFNNRSTRKSLFKIGIFTNIYLVWGAIISVLLQLLVVQTDLGNIIFKTEKLMAMEWLYIAVFSLIPLVAVEIKKQLRFKILP</sequence>
<protein>
    <recommendedName>
        <fullName evidence="12">Cation-transporting P-type ATPase N-terminal domain-containing protein</fullName>
    </recommendedName>
</protein>
<comment type="similarity">
    <text evidence="2">Belongs to the cation transport ATPase (P-type) (TC 3.A.3) family. Type IIA subfamily.</text>
</comment>
<evidence type="ECO:0000256" key="7">
    <source>
        <dbReference type="ARBA" id="ARBA00022967"/>
    </source>
</evidence>
<dbReference type="Pfam" id="PF00689">
    <property type="entry name" value="Cation_ATPase_C"/>
    <property type="match status" value="1"/>
</dbReference>
<dbReference type="InterPro" id="IPR008250">
    <property type="entry name" value="ATPase_P-typ_transduc_dom_A_sf"/>
</dbReference>
<dbReference type="GO" id="GO:0005886">
    <property type="term" value="C:plasma membrane"/>
    <property type="evidence" value="ECO:0007669"/>
    <property type="project" value="UniProtKB-SubCell"/>
</dbReference>
<comment type="caution">
    <text evidence="13">The sequence shown here is derived from an EMBL/GenBank/DDBJ whole genome shotgun (WGS) entry which is preliminary data.</text>
</comment>
<dbReference type="SFLD" id="SFLDG00002">
    <property type="entry name" value="C1.7:_P-type_atpase_like"/>
    <property type="match status" value="1"/>
</dbReference>
<keyword evidence="7" id="KW-1278">Translocase</keyword>
<reference evidence="13 14" key="1">
    <citation type="journal article" date="2016" name="Nat. Commun.">
        <title>Thousands of microbial genomes shed light on interconnected biogeochemical processes in an aquifer system.</title>
        <authorList>
            <person name="Anantharaman K."/>
            <person name="Brown C.T."/>
            <person name="Hug L.A."/>
            <person name="Sharon I."/>
            <person name="Castelle C.J."/>
            <person name="Probst A.J."/>
            <person name="Thomas B.C."/>
            <person name="Singh A."/>
            <person name="Wilkins M.J."/>
            <person name="Karaoz U."/>
            <person name="Brodie E.L."/>
            <person name="Williams K.H."/>
            <person name="Hubbard S.S."/>
            <person name="Banfield J.F."/>
        </authorList>
    </citation>
    <scope>NUCLEOTIDE SEQUENCE [LARGE SCALE GENOMIC DNA]</scope>
</reference>
<dbReference type="Gene3D" id="2.70.150.10">
    <property type="entry name" value="Calcium-transporting ATPase, cytoplasmic transduction domain A"/>
    <property type="match status" value="1"/>
</dbReference>
<dbReference type="EMBL" id="MFJF01000032">
    <property type="protein sequence ID" value="OGG05505.1"/>
    <property type="molecule type" value="Genomic_DNA"/>
</dbReference>
<dbReference type="InterPro" id="IPR023298">
    <property type="entry name" value="ATPase_P-typ_TM_dom_sf"/>
</dbReference>
<evidence type="ECO:0000256" key="5">
    <source>
        <dbReference type="ARBA" id="ARBA00022741"/>
    </source>
</evidence>
<evidence type="ECO:0000256" key="11">
    <source>
        <dbReference type="SAM" id="Phobius"/>
    </source>
</evidence>
<dbReference type="GO" id="GO:0016887">
    <property type="term" value="F:ATP hydrolysis activity"/>
    <property type="evidence" value="ECO:0007669"/>
    <property type="project" value="InterPro"/>
</dbReference>
<dbReference type="InterPro" id="IPR036412">
    <property type="entry name" value="HAD-like_sf"/>
</dbReference>
<feature type="transmembrane region" description="Helical" evidence="11">
    <location>
        <begin position="820"/>
        <end position="842"/>
    </location>
</feature>
<dbReference type="PANTHER" id="PTHR43294:SF21">
    <property type="entry name" value="CATION TRANSPORTING ATPASE"/>
    <property type="match status" value="1"/>
</dbReference>
<keyword evidence="10" id="KW-0175">Coiled coil</keyword>
<dbReference type="GO" id="GO:0005524">
    <property type="term" value="F:ATP binding"/>
    <property type="evidence" value="ECO:0007669"/>
    <property type="project" value="UniProtKB-KW"/>
</dbReference>
<evidence type="ECO:0000256" key="10">
    <source>
        <dbReference type="SAM" id="Coils"/>
    </source>
</evidence>
<dbReference type="Pfam" id="PF00122">
    <property type="entry name" value="E1-E2_ATPase"/>
    <property type="match status" value="1"/>
</dbReference>